<dbReference type="Gene3D" id="1.20.1250.20">
    <property type="entry name" value="MFS general substrate transporter like domains"/>
    <property type="match status" value="1"/>
</dbReference>
<protein>
    <submittedName>
        <fullName evidence="8">Acylglycerophosphoethanolamine acyltransferase</fullName>
    </submittedName>
</protein>
<geneLocation type="plasmid" evidence="8">
    <name>2</name>
</geneLocation>
<evidence type="ECO:0000256" key="6">
    <source>
        <dbReference type="SAM" id="MobiDB-lite"/>
    </source>
</evidence>
<feature type="transmembrane region" description="Helical" evidence="7">
    <location>
        <begin position="329"/>
        <end position="353"/>
    </location>
</feature>
<feature type="transmembrane region" description="Helical" evidence="7">
    <location>
        <begin position="96"/>
        <end position="119"/>
    </location>
</feature>
<reference evidence="9" key="1">
    <citation type="submission" date="2015-03" db="EMBL/GenBank/DDBJ databases">
        <authorList>
            <consortium name="Pathogen Informatics"/>
        </authorList>
    </citation>
    <scope>NUCLEOTIDE SEQUENCE [LARGE SCALE GENOMIC DNA]</scope>
    <source>
        <strain evidence="9">NCTC11134</strain>
        <plasmid evidence="9">2</plasmid>
    </source>
</reference>
<dbReference type="RefSeq" id="WP_082668769.1">
    <property type="nucleotide sequence ID" value="NZ_CP031418.1"/>
</dbReference>
<evidence type="ECO:0000256" key="3">
    <source>
        <dbReference type="ARBA" id="ARBA00022692"/>
    </source>
</evidence>
<comment type="subcellular location">
    <subcellularLocation>
        <location evidence="1">Cell membrane</location>
        <topology evidence="1">Multi-pass membrane protein</topology>
    </subcellularLocation>
</comment>
<dbReference type="GO" id="GO:0016746">
    <property type="term" value="F:acyltransferase activity"/>
    <property type="evidence" value="ECO:0007669"/>
    <property type="project" value="UniProtKB-KW"/>
</dbReference>
<gene>
    <name evidence="8" type="ORF">ERS450000_04214</name>
</gene>
<evidence type="ECO:0000256" key="4">
    <source>
        <dbReference type="ARBA" id="ARBA00022989"/>
    </source>
</evidence>
<feature type="transmembrane region" description="Helical" evidence="7">
    <location>
        <begin position="435"/>
        <end position="457"/>
    </location>
</feature>
<keyword evidence="5 7" id="KW-0472">Membrane</keyword>
<sequence length="492" mass="48604">MSIGYPPDCPAAPQPPSLRTALRDSPGVVRLAVVRFAGQFGDGMFQAALSGAILFNPERHTDPLAIAAGFAVLLLPYSLIGPYAGALLDRWDRRAVLLLANVVRAVLIGIAAAGLLAGIGETPLLLLALAVVGVSRFVQAGVSAALPRVLDQHWLVAMNSALATVASGCAGVGAGAAVAVIGVVGAGDTGSAVAVAGSAVGSVIGAVLAVGFRAGVLGPGPAARADRRRTEAGADVAVADTSGRAASGETADAGRADDGAATGSETAGADRGTVRAIAAGLRTAASAVWAAPSVTTAMIGIGTHRVVFGANTLIMVLVLRQPADGSALGAGLIGFGVAIAATAAGMLVAAVVAPLVIPRLGRPRTVVVGLVGAMLVQLLLVTPTALAGAGAAGHRAHQLLLVGAFLFGLAGQTIKLTGDAAMQIDIDDRRRGQVFALQDTVFNLAFVAAIALTALVVPADGRSLPVVLAGAAGYGLGVVLVAVNSRRTGQAR</sequence>
<keyword evidence="8" id="KW-0614">Plasmid</keyword>
<dbReference type="Proteomes" id="UP000057820">
    <property type="component" value="Plasmid 2"/>
</dbReference>
<feature type="transmembrane region" description="Helical" evidence="7">
    <location>
        <begin position="463"/>
        <end position="483"/>
    </location>
</feature>
<feature type="transmembrane region" description="Helical" evidence="7">
    <location>
        <begin position="162"/>
        <end position="186"/>
    </location>
</feature>
<accession>A0A0H5P0Q4</accession>
<dbReference type="InterPro" id="IPR036259">
    <property type="entry name" value="MFS_trans_sf"/>
</dbReference>
<feature type="transmembrane region" description="Helical" evidence="7">
    <location>
        <begin position="396"/>
        <end position="414"/>
    </location>
</feature>
<dbReference type="PANTHER" id="PTHR23513:SF17">
    <property type="entry name" value="MEMBRANE PROTEIN"/>
    <property type="match status" value="1"/>
</dbReference>
<dbReference type="GO" id="GO:0005886">
    <property type="term" value="C:plasma membrane"/>
    <property type="evidence" value="ECO:0007669"/>
    <property type="project" value="UniProtKB-SubCell"/>
</dbReference>
<dbReference type="GO" id="GO:0022857">
    <property type="term" value="F:transmembrane transporter activity"/>
    <property type="evidence" value="ECO:0007669"/>
    <property type="project" value="InterPro"/>
</dbReference>
<evidence type="ECO:0000313" key="8">
    <source>
        <dbReference type="EMBL" id="CRY81088.1"/>
    </source>
</evidence>
<dbReference type="AlphaFoldDB" id="A0A0H5P0Q4"/>
<dbReference type="KEGG" id="nfr:ERS450000_04214"/>
<feature type="region of interest" description="Disordered" evidence="6">
    <location>
        <begin position="242"/>
        <end position="267"/>
    </location>
</feature>
<keyword evidence="2" id="KW-1003">Cell membrane</keyword>
<dbReference type="EMBL" id="LN868939">
    <property type="protein sequence ID" value="CRY81088.1"/>
    <property type="molecule type" value="Genomic_DNA"/>
</dbReference>
<feature type="transmembrane region" description="Helical" evidence="7">
    <location>
        <begin position="64"/>
        <end position="84"/>
    </location>
</feature>
<evidence type="ECO:0000256" key="5">
    <source>
        <dbReference type="ARBA" id="ARBA00023136"/>
    </source>
</evidence>
<evidence type="ECO:0000256" key="1">
    <source>
        <dbReference type="ARBA" id="ARBA00004651"/>
    </source>
</evidence>
<evidence type="ECO:0000256" key="7">
    <source>
        <dbReference type="SAM" id="Phobius"/>
    </source>
</evidence>
<name>A0A0H5P0Q4_NOCFR</name>
<proteinExistence type="predicted"/>
<dbReference type="SUPFAM" id="SSF103473">
    <property type="entry name" value="MFS general substrate transporter"/>
    <property type="match status" value="1"/>
</dbReference>
<feature type="transmembrane region" description="Helical" evidence="7">
    <location>
        <begin position="192"/>
        <end position="212"/>
    </location>
</feature>
<feature type="transmembrane region" description="Helical" evidence="7">
    <location>
        <begin position="365"/>
        <end position="390"/>
    </location>
</feature>
<keyword evidence="8" id="KW-0808">Transferase</keyword>
<keyword evidence="8" id="KW-0012">Acyltransferase</keyword>
<organism evidence="8 9">
    <name type="scientific">Nocardia farcinica</name>
    <dbReference type="NCBI Taxonomy" id="37329"/>
    <lineage>
        <taxon>Bacteria</taxon>
        <taxon>Bacillati</taxon>
        <taxon>Actinomycetota</taxon>
        <taxon>Actinomycetes</taxon>
        <taxon>Mycobacteriales</taxon>
        <taxon>Nocardiaceae</taxon>
        <taxon>Nocardia</taxon>
    </lineage>
</organism>
<keyword evidence="3 7" id="KW-0812">Transmembrane</keyword>
<dbReference type="PANTHER" id="PTHR23513">
    <property type="entry name" value="INTEGRAL MEMBRANE EFFLUX PROTEIN-RELATED"/>
    <property type="match status" value="1"/>
</dbReference>
<dbReference type="Pfam" id="PF07690">
    <property type="entry name" value="MFS_1"/>
    <property type="match status" value="1"/>
</dbReference>
<feature type="transmembrane region" description="Helical" evidence="7">
    <location>
        <begin position="125"/>
        <end position="150"/>
    </location>
</feature>
<dbReference type="InterPro" id="IPR011701">
    <property type="entry name" value="MFS"/>
</dbReference>
<evidence type="ECO:0000313" key="9">
    <source>
        <dbReference type="Proteomes" id="UP000057820"/>
    </source>
</evidence>
<keyword evidence="4 7" id="KW-1133">Transmembrane helix</keyword>
<evidence type="ECO:0000256" key="2">
    <source>
        <dbReference type="ARBA" id="ARBA00022475"/>
    </source>
</evidence>